<dbReference type="EMBL" id="LM997413">
    <property type="protein sequence ID" value="CEA05005.1"/>
    <property type="molecule type" value="Genomic_DNA"/>
</dbReference>
<dbReference type="PATRIC" id="fig|1461581.3.peg.1819"/>
<name>A0A078MFD8_9PSED</name>
<organism evidence="1">
    <name type="scientific">Pseudomonas saudimassiliensis</name>
    <dbReference type="NCBI Taxonomy" id="1461581"/>
    <lineage>
        <taxon>Bacteria</taxon>
        <taxon>Pseudomonadati</taxon>
        <taxon>Pseudomonadota</taxon>
        <taxon>Gammaproteobacteria</taxon>
        <taxon>Pseudomonadales</taxon>
        <taxon>Pseudomonadaceae</taxon>
        <taxon>Pseudomonas</taxon>
    </lineage>
</organism>
<protein>
    <submittedName>
        <fullName evidence="1">Uncharacterized protein</fullName>
    </submittedName>
</protein>
<reference evidence="1" key="1">
    <citation type="submission" date="2014-07" db="EMBL/GenBank/DDBJ databases">
        <authorList>
            <person name="Urmite Genomes Urmite Genomes"/>
        </authorList>
    </citation>
    <scope>NUCLEOTIDE SEQUENCE</scope>
    <source>
        <strain evidence="1">12M76_air</strain>
    </source>
</reference>
<dbReference type="EMBL" id="LK391969">
    <property type="protein sequence ID" value="CEF26907.1"/>
    <property type="molecule type" value="Genomic_DNA"/>
</dbReference>
<sequence>MSTHEVNRRYRAFKALHQFQQDEEYGEHFKPSLYPVFHEAVSLSSVKDWLGWDEQQGQFVNEDELHKFYSLISPSRIEEGDGEVSDVPPKINSYGQVRELRVILPNPDAFDSLINHHESSIDEAIAIAKQPEMARHWIRNVSAAKRALEDMSIRIIKEISDGDIAELESLKNLIDERLNDIQELRDR</sequence>
<gene>
    <name evidence="1" type="ORF">BN1049_01841</name>
</gene>
<proteinExistence type="predicted"/>
<accession>A0A078MFD8</accession>
<evidence type="ECO:0000313" key="1">
    <source>
        <dbReference type="EMBL" id="CEA05005.1"/>
    </source>
</evidence>
<dbReference type="AlphaFoldDB" id="A0A078MFD8"/>